<sequence>MAPKPNRAARRYAKMREVALYLDISERTVRAMVADGRLTAYKLGERVVRLDLDEVDAAMTPAGGAA</sequence>
<dbReference type="InterPro" id="IPR010093">
    <property type="entry name" value="SinI_DNA-bd"/>
</dbReference>
<evidence type="ECO:0000313" key="2">
    <source>
        <dbReference type="EMBL" id="SUA03107.1"/>
    </source>
</evidence>
<accession>A0A378UZZ1</accession>
<dbReference type="NCBIfam" id="TIGR01764">
    <property type="entry name" value="excise"/>
    <property type="match status" value="1"/>
</dbReference>
<dbReference type="InterPro" id="IPR041657">
    <property type="entry name" value="HTH_17"/>
</dbReference>
<gene>
    <name evidence="2" type="ORF">NCTC1542_04587</name>
</gene>
<evidence type="ECO:0000259" key="1">
    <source>
        <dbReference type="Pfam" id="PF12728"/>
    </source>
</evidence>
<dbReference type="EMBL" id="UGQY01000004">
    <property type="protein sequence ID" value="SUA03107.1"/>
    <property type="molecule type" value="Genomic_DNA"/>
</dbReference>
<name>A0A378UZZ1_MYCFO</name>
<dbReference type="AlphaFoldDB" id="A0A378UZZ1"/>
<dbReference type="GO" id="GO:0003677">
    <property type="term" value="F:DNA binding"/>
    <property type="evidence" value="ECO:0007669"/>
    <property type="project" value="InterPro"/>
</dbReference>
<organism evidence="2 3">
    <name type="scientific">Mycolicibacterium fortuitum</name>
    <name type="common">Mycobacterium fortuitum</name>
    <dbReference type="NCBI Taxonomy" id="1766"/>
    <lineage>
        <taxon>Bacteria</taxon>
        <taxon>Bacillati</taxon>
        <taxon>Actinomycetota</taxon>
        <taxon>Actinomycetes</taxon>
        <taxon>Mycobacteriales</taxon>
        <taxon>Mycobacteriaceae</taxon>
        <taxon>Mycolicibacterium</taxon>
    </lineage>
</organism>
<proteinExistence type="predicted"/>
<dbReference type="InterPro" id="IPR009061">
    <property type="entry name" value="DNA-bd_dom_put_sf"/>
</dbReference>
<feature type="domain" description="Helix-turn-helix" evidence="1">
    <location>
        <begin position="16"/>
        <end position="59"/>
    </location>
</feature>
<dbReference type="SUPFAM" id="SSF46955">
    <property type="entry name" value="Putative DNA-binding domain"/>
    <property type="match status" value="1"/>
</dbReference>
<reference evidence="2 3" key="1">
    <citation type="submission" date="2018-06" db="EMBL/GenBank/DDBJ databases">
        <authorList>
            <consortium name="Pathogen Informatics"/>
            <person name="Doyle S."/>
        </authorList>
    </citation>
    <scope>NUCLEOTIDE SEQUENCE [LARGE SCALE GENOMIC DNA]</scope>
    <source>
        <strain evidence="2 3">NCTC1542</strain>
    </source>
</reference>
<evidence type="ECO:0000313" key="3">
    <source>
        <dbReference type="Proteomes" id="UP000255389"/>
    </source>
</evidence>
<dbReference type="Pfam" id="PF12728">
    <property type="entry name" value="HTH_17"/>
    <property type="match status" value="1"/>
</dbReference>
<dbReference type="Proteomes" id="UP000255389">
    <property type="component" value="Unassembled WGS sequence"/>
</dbReference>
<protein>
    <submittedName>
        <fullName evidence="2">DNA binding domain-containing protein</fullName>
    </submittedName>
</protein>